<keyword evidence="7" id="KW-0732">Signal</keyword>
<dbReference type="RefSeq" id="WP_243800355.1">
    <property type="nucleotide sequence ID" value="NZ_JALHAT010000018.1"/>
</dbReference>
<evidence type="ECO:0000313" key="10">
    <source>
        <dbReference type="Proteomes" id="UP001162802"/>
    </source>
</evidence>
<keyword evidence="5 6" id="KW-0408">Iron</keyword>
<organism evidence="9 10">
    <name type="scientific">Novosphingobium mangrovi</name>
    <name type="common">ex Hu et al. 2023</name>
    <dbReference type="NCBI Taxonomy" id="2930094"/>
    <lineage>
        <taxon>Bacteria</taxon>
        <taxon>Pseudomonadati</taxon>
        <taxon>Pseudomonadota</taxon>
        <taxon>Alphaproteobacteria</taxon>
        <taxon>Sphingomonadales</taxon>
        <taxon>Sphingomonadaceae</taxon>
        <taxon>Novosphingobium</taxon>
    </lineage>
</organism>
<dbReference type="Gene3D" id="1.10.760.10">
    <property type="entry name" value="Cytochrome c-like domain"/>
    <property type="match status" value="1"/>
</dbReference>
<feature type="signal peptide" evidence="7">
    <location>
        <begin position="1"/>
        <end position="16"/>
    </location>
</feature>
<keyword evidence="1" id="KW-0813">Transport</keyword>
<keyword evidence="3 6" id="KW-0479">Metal-binding</keyword>
<proteinExistence type="predicted"/>
<evidence type="ECO:0000313" key="9">
    <source>
        <dbReference type="EMBL" id="MCJ1961361.1"/>
    </source>
</evidence>
<evidence type="ECO:0000256" key="7">
    <source>
        <dbReference type="SAM" id="SignalP"/>
    </source>
</evidence>
<dbReference type="PROSITE" id="PS51007">
    <property type="entry name" value="CYTC"/>
    <property type="match status" value="1"/>
</dbReference>
<protein>
    <submittedName>
        <fullName evidence="9">Cytochrome C</fullName>
    </submittedName>
</protein>
<gene>
    <name evidence="9" type="ORF">MTR65_11765</name>
</gene>
<feature type="domain" description="Cytochrome c" evidence="8">
    <location>
        <begin position="50"/>
        <end position="148"/>
    </location>
</feature>
<dbReference type="PROSITE" id="PS51257">
    <property type="entry name" value="PROKAR_LIPOPROTEIN"/>
    <property type="match status" value="1"/>
</dbReference>
<dbReference type="InterPro" id="IPR036909">
    <property type="entry name" value="Cyt_c-like_dom_sf"/>
</dbReference>
<dbReference type="InterPro" id="IPR009056">
    <property type="entry name" value="Cyt_c-like_dom"/>
</dbReference>
<accession>A0ABT0ADV5</accession>
<dbReference type="PRINTS" id="PR00604">
    <property type="entry name" value="CYTCHRMECIAB"/>
</dbReference>
<dbReference type="PANTHER" id="PTHR11961">
    <property type="entry name" value="CYTOCHROME C"/>
    <property type="match status" value="1"/>
</dbReference>
<evidence type="ECO:0000256" key="3">
    <source>
        <dbReference type="ARBA" id="ARBA00022723"/>
    </source>
</evidence>
<dbReference type="EMBL" id="JALHAT010000018">
    <property type="protein sequence ID" value="MCJ1961361.1"/>
    <property type="molecule type" value="Genomic_DNA"/>
</dbReference>
<dbReference type="InterPro" id="IPR002327">
    <property type="entry name" value="Cyt_c_1A/1B"/>
</dbReference>
<comment type="caution">
    <text evidence="9">The sequence shown here is derived from an EMBL/GenBank/DDBJ whole genome shotgun (WGS) entry which is preliminary data.</text>
</comment>
<keyword evidence="2 6" id="KW-0349">Heme</keyword>
<dbReference type="SUPFAM" id="SSF46626">
    <property type="entry name" value="Cytochrome c"/>
    <property type="match status" value="1"/>
</dbReference>
<evidence type="ECO:0000256" key="1">
    <source>
        <dbReference type="ARBA" id="ARBA00022448"/>
    </source>
</evidence>
<sequence>MKLTSLICASPLVLLAACGGSGSQEDSAAPAADTAAKSAPAAEAAPAAPAAASAAPAAFQICKTCHAVEPGQNRVGPTLHGIVGSTAGEVEGYNFSPALKDSGIVWTPEALDEWLQGPMKMVPGTKMVQMVPDAGKRQEIIQYLETLK</sequence>
<keyword evidence="10" id="KW-1185">Reference proteome</keyword>
<evidence type="ECO:0000256" key="6">
    <source>
        <dbReference type="PROSITE-ProRule" id="PRU00433"/>
    </source>
</evidence>
<keyword evidence="4" id="KW-0249">Electron transport</keyword>
<evidence type="ECO:0000259" key="8">
    <source>
        <dbReference type="PROSITE" id="PS51007"/>
    </source>
</evidence>
<feature type="chain" id="PRO_5046662396" evidence="7">
    <location>
        <begin position="17"/>
        <end position="148"/>
    </location>
</feature>
<name>A0ABT0ADV5_9SPHN</name>
<evidence type="ECO:0000256" key="2">
    <source>
        <dbReference type="ARBA" id="ARBA00022617"/>
    </source>
</evidence>
<dbReference type="Proteomes" id="UP001162802">
    <property type="component" value="Unassembled WGS sequence"/>
</dbReference>
<evidence type="ECO:0000256" key="5">
    <source>
        <dbReference type="ARBA" id="ARBA00023004"/>
    </source>
</evidence>
<evidence type="ECO:0000256" key="4">
    <source>
        <dbReference type="ARBA" id="ARBA00022982"/>
    </source>
</evidence>
<reference evidence="9" key="1">
    <citation type="submission" date="2022-03" db="EMBL/GenBank/DDBJ databases">
        <title>Identification of a novel bacterium isolated from mangrove sediments.</title>
        <authorList>
            <person name="Pan X."/>
        </authorList>
    </citation>
    <scope>NUCLEOTIDE SEQUENCE</scope>
    <source>
        <strain evidence="9">B2637</strain>
    </source>
</reference>